<sequence>MPDWANDMLICKGLGFEVQGLSECLWREFCAQFGLIECKLSVRKDYFAHYIKQQIRSGGITNKISKLKAQQKAAMGQNRNYHYAAPRPRKSMLQEFEEKYAEYLRDE</sequence>
<dbReference type="AlphaFoldDB" id="A0A0M0HVF8"/>
<accession>A0A0M0HVF8</accession>
<dbReference type="STRING" id="171383.AKJ31_19070"/>
<keyword evidence="2" id="KW-1185">Reference proteome</keyword>
<protein>
    <submittedName>
        <fullName evidence="1">Uncharacterized protein</fullName>
    </submittedName>
</protein>
<gene>
    <name evidence="1" type="ORF">AKJ31_19070</name>
</gene>
<proteinExistence type="predicted"/>
<comment type="caution">
    <text evidence="1">The sequence shown here is derived from an EMBL/GenBank/DDBJ whole genome shotgun (WGS) entry which is preliminary data.</text>
</comment>
<dbReference type="Proteomes" id="UP000037530">
    <property type="component" value="Unassembled WGS sequence"/>
</dbReference>
<dbReference type="PATRIC" id="fig|171383.3.peg.3890"/>
<dbReference type="EMBL" id="LHPI01000021">
    <property type="protein sequence ID" value="KOO06045.1"/>
    <property type="molecule type" value="Genomic_DNA"/>
</dbReference>
<name>A0A0M0HVF8_9VIBR</name>
<reference evidence="2" key="1">
    <citation type="submission" date="2015-08" db="EMBL/GenBank/DDBJ databases">
        <title>Vibrio galatheae sp. nov., a novel member of the Vibrionaceae family isolated from the Solomon Islands.</title>
        <authorList>
            <person name="Giubergia S."/>
            <person name="Machado H."/>
            <person name="Mateiu R.V."/>
            <person name="Gram L."/>
        </authorList>
    </citation>
    <scope>NUCLEOTIDE SEQUENCE [LARGE SCALE GENOMIC DNA]</scope>
    <source>
        <strain evidence="2">DSM 19134</strain>
    </source>
</reference>
<evidence type="ECO:0000313" key="2">
    <source>
        <dbReference type="Proteomes" id="UP000037530"/>
    </source>
</evidence>
<evidence type="ECO:0000313" key="1">
    <source>
        <dbReference type="EMBL" id="KOO06045.1"/>
    </source>
</evidence>
<organism evidence="1 2">
    <name type="scientific">Vibrio hepatarius</name>
    <dbReference type="NCBI Taxonomy" id="171383"/>
    <lineage>
        <taxon>Bacteria</taxon>
        <taxon>Pseudomonadati</taxon>
        <taxon>Pseudomonadota</taxon>
        <taxon>Gammaproteobacteria</taxon>
        <taxon>Vibrionales</taxon>
        <taxon>Vibrionaceae</taxon>
        <taxon>Vibrio</taxon>
        <taxon>Vibrio oreintalis group</taxon>
    </lineage>
</organism>